<evidence type="ECO:0000256" key="4">
    <source>
        <dbReference type="ARBA" id="ARBA00022679"/>
    </source>
</evidence>
<sequence length="379" mass="42445">MELFIMKILIFTASTGGGHKRAAAALDAKIKALDANNEVKVVDALKAIGKVYDKTVCGGYHFMATKIPKVYGVCYKVTDRKTIVYDAVMKSNTAMSNKLLSIIDEFNPDVIIMCHPFITTMVSRLRRKGKISAKAISLITDYDAHRTYFVPNIDAYVLAEPQMAEKLVNEYDVDKNIIYPLGIPIFDRFSEPFDKAEICKREGLDPNIPTVLLMAGSFGVTSVLKFYKSLVLQKKQIQFIVITGRNKHLYTHLKEVMEELNAQDCTKLLYFVDNVEDYMHISDLIVTKPGGLTVTESLACRLPLAIYNAFPGQERDNAEFLVKTGAAIMLDKLNGAEQVCRLLGNPDKLAEMKRFCGNLAQENSAEKIYDLAKKLVNED</sequence>
<dbReference type="Pfam" id="PF04101">
    <property type="entry name" value="Glyco_tran_28_C"/>
    <property type="match status" value="1"/>
</dbReference>
<dbReference type="SUPFAM" id="SSF53756">
    <property type="entry name" value="UDP-Glycosyltransferase/glycogen phosphorylase"/>
    <property type="match status" value="1"/>
</dbReference>
<gene>
    <name evidence="7" type="ORF">E2N93_02645</name>
</gene>
<proteinExistence type="inferred from homology"/>
<feature type="domain" description="Diacylglycerol glucosyltransferase N-terminal" evidence="6">
    <location>
        <begin position="19"/>
        <end position="185"/>
    </location>
</feature>
<dbReference type="InterPro" id="IPR009695">
    <property type="entry name" value="Diacylglyc_glucosyltr_N"/>
</dbReference>
<reference evidence="7 8" key="1">
    <citation type="submission" date="2019-03" db="EMBL/GenBank/DDBJ databases">
        <authorList>
            <person name="Molinero N."/>
            <person name="Sanchez B."/>
            <person name="Walker A."/>
            <person name="Duncan S."/>
            <person name="Delgado S."/>
            <person name="Margolles A."/>
        </authorList>
    </citation>
    <scope>NUCLEOTIDE SEQUENCE [LARGE SCALE GENOMIC DNA]</scope>
    <source>
        <strain evidence="7 8">IPLA60002</strain>
    </source>
</reference>
<evidence type="ECO:0000259" key="6">
    <source>
        <dbReference type="Pfam" id="PF06925"/>
    </source>
</evidence>
<keyword evidence="8" id="KW-1185">Reference proteome</keyword>
<evidence type="ECO:0000256" key="1">
    <source>
        <dbReference type="ARBA" id="ARBA00004370"/>
    </source>
</evidence>
<protein>
    <submittedName>
        <fullName evidence="7">Glycosyltransferase</fullName>
    </submittedName>
</protein>
<dbReference type="EMBL" id="SNUZ01000003">
    <property type="protein sequence ID" value="MCL3786929.1"/>
    <property type="molecule type" value="Genomic_DNA"/>
</dbReference>
<dbReference type="Proteomes" id="UP001056693">
    <property type="component" value="Unassembled WGS sequence"/>
</dbReference>
<organism evidence="7 8">
    <name type="scientific">Ruminococcus bromii</name>
    <dbReference type="NCBI Taxonomy" id="40518"/>
    <lineage>
        <taxon>Bacteria</taxon>
        <taxon>Bacillati</taxon>
        <taxon>Bacillota</taxon>
        <taxon>Clostridia</taxon>
        <taxon>Eubacteriales</taxon>
        <taxon>Oscillospiraceae</taxon>
        <taxon>Ruminococcus</taxon>
    </lineage>
</organism>
<dbReference type="Gene3D" id="3.40.50.2000">
    <property type="entry name" value="Glycogen Phosphorylase B"/>
    <property type="match status" value="1"/>
</dbReference>
<keyword evidence="3" id="KW-0328">Glycosyltransferase</keyword>
<dbReference type="PANTHER" id="PTHR43025">
    <property type="entry name" value="MONOGALACTOSYLDIACYLGLYCEROL SYNTHASE"/>
    <property type="match status" value="1"/>
</dbReference>
<evidence type="ECO:0000256" key="2">
    <source>
        <dbReference type="ARBA" id="ARBA00006962"/>
    </source>
</evidence>
<comment type="similarity">
    <text evidence="2">Belongs to the glycosyltransferase 28 family.</text>
</comment>
<evidence type="ECO:0000313" key="7">
    <source>
        <dbReference type="EMBL" id="MCL3786929.1"/>
    </source>
</evidence>
<accession>A0ABT0NFB8</accession>
<dbReference type="Pfam" id="PF06925">
    <property type="entry name" value="MGDG_synth"/>
    <property type="match status" value="1"/>
</dbReference>
<comment type="caution">
    <text evidence="7">The sequence shown here is derived from an EMBL/GenBank/DDBJ whole genome shotgun (WGS) entry which is preliminary data.</text>
</comment>
<feature type="domain" description="Glycosyl transferase family 28 C-terminal" evidence="5">
    <location>
        <begin position="212"/>
        <end position="355"/>
    </location>
</feature>
<evidence type="ECO:0000313" key="8">
    <source>
        <dbReference type="Proteomes" id="UP001056693"/>
    </source>
</evidence>
<name>A0ABT0NFB8_9FIRM</name>
<evidence type="ECO:0000256" key="3">
    <source>
        <dbReference type="ARBA" id="ARBA00022676"/>
    </source>
</evidence>
<comment type="subcellular location">
    <subcellularLocation>
        <location evidence="1">Membrane</location>
    </subcellularLocation>
</comment>
<dbReference type="InterPro" id="IPR007235">
    <property type="entry name" value="Glyco_trans_28_C"/>
</dbReference>
<dbReference type="PANTHER" id="PTHR43025:SF3">
    <property type="entry name" value="MONOGALACTOSYLDIACYLGLYCEROL SYNTHASE 1, CHLOROPLASTIC"/>
    <property type="match status" value="1"/>
</dbReference>
<keyword evidence="4" id="KW-0808">Transferase</keyword>
<dbReference type="InterPro" id="IPR050519">
    <property type="entry name" value="Glycosyltransf_28_UgtP"/>
</dbReference>
<evidence type="ECO:0000259" key="5">
    <source>
        <dbReference type="Pfam" id="PF04101"/>
    </source>
</evidence>